<dbReference type="CDD" id="cd03801">
    <property type="entry name" value="GT4_PimA-like"/>
    <property type="match status" value="1"/>
</dbReference>
<reference evidence="1" key="1">
    <citation type="journal article" date="2020" name="mSystems">
        <title>Genome- and Community-Level Interaction Insights into Carbon Utilization and Element Cycling Functions of Hydrothermarchaeota in Hydrothermal Sediment.</title>
        <authorList>
            <person name="Zhou Z."/>
            <person name="Liu Y."/>
            <person name="Xu W."/>
            <person name="Pan J."/>
            <person name="Luo Z.H."/>
            <person name="Li M."/>
        </authorList>
    </citation>
    <scope>NUCLEOTIDE SEQUENCE</scope>
    <source>
        <strain evidence="1">SpSt-997</strain>
    </source>
</reference>
<evidence type="ECO:0000313" key="1">
    <source>
        <dbReference type="EMBL" id="HGC41649.1"/>
    </source>
</evidence>
<dbReference type="Pfam" id="PF13692">
    <property type="entry name" value="Glyco_trans_1_4"/>
    <property type="match status" value="1"/>
</dbReference>
<accession>A0A8J4H673</accession>
<name>A0A8J4H673_9PROT</name>
<proteinExistence type="predicted"/>
<dbReference type="InterPro" id="IPR017521">
    <property type="entry name" value="Sugar_tfrase_PEP-CTERM_Stp1"/>
</dbReference>
<dbReference type="AlphaFoldDB" id="A0A8J4H673"/>
<dbReference type="PANTHER" id="PTHR12526:SF600">
    <property type="entry name" value="GLYCOSYL TRANSFERASE GROUP 1"/>
    <property type="match status" value="1"/>
</dbReference>
<protein>
    <submittedName>
        <fullName evidence="1">TIGR03087 family PEP-CTERM/XrtA system glycosyltransferase</fullName>
    </submittedName>
</protein>
<comment type="caution">
    <text evidence="1">The sequence shown here is derived from an EMBL/GenBank/DDBJ whole genome shotgun (WGS) entry which is preliminary data.</text>
</comment>
<dbReference type="GO" id="GO:0016757">
    <property type="term" value="F:glycosyltransferase activity"/>
    <property type="evidence" value="ECO:0007669"/>
    <property type="project" value="TreeGrafter"/>
</dbReference>
<dbReference type="PANTHER" id="PTHR12526">
    <property type="entry name" value="GLYCOSYLTRANSFERASE"/>
    <property type="match status" value="1"/>
</dbReference>
<dbReference type="EMBL" id="DTQM01000003">
    <property type="protein sequence ID" value="HGC41649.1"/>
    <property type="molecule type" value="Genomic_DNA"/>
</dbReference>
<dbReference type="SUPFAM" id="SSF53756">
    <property type="entry name" value="UDP-Glycosyltransferase/glycogen phosphorylase"/>
    <property type="match status" value="1"/>
</dbReference>
<organism evidence="1">
    <name type="scientific">Acidicaldus sp</name>
    <dbReference type="NCBI Taxonomy" id="1872105"/>
    <lineage>
        <taxon>Bacteria</taxon>
        <taxon>Pseudomonadati</taxon>
        <taxon>Pseudomonadota</taxon>
        <taxon>Alphaproteobacteria</taxon>
        <taxon>Acetobacterales</taxon>
        <taxon>Acetobacteraceae</taxon>
        <taxon>Acidicaldus</taxon>
    </lineage>
</organism>
<gene>
    <name evidence="1" type="ORF">ENY07_00250</name>
</gene>
<dbReference type="Gene3D" id="3.40.50.2000">
    <property type="entry name" value="Glycogen Phosphorylase B"/>
    <property type="match status" value="2"/>
</dbReference>
<sequence>MRNLLFLSHRVPYPPDKGEKIRAFHILRHLARSHHIHLGALIDDPEDWRHLGELRALCADLACFPLARGRQKFRALLGLRPGRPLTLDYFHSAALARWVAEKFAAREIDDVFVYSSAMAPYAMRGTLAGGRRVLDLVDLDSEKWTAYAAGARWPMRAVWAREGRTLLAFERQAVAFFDRSFLVSEAECQRFAELAPETARRVRPLNNGVDLTYFDPAHGFENPFPDAAPAIVFTGTMDYWPNVDAVTWFARRVLPALRERAQPPEFYIVGARPAAELRRLARQAGVHVTGRVADTRPYIAHAALIVAPLRIARGIQNKVLEAMAMARPVLASPQAFEGINAMPERDLLLADGPAEMIARAAAVLEGRHPGLGAAARTAVERGYDWAAALAPLDAVFTPAREPSLCA</sequence>
<dbReference type="NCBIfam" id="TIGR03087">
    <property type="entry name" value="stp1"/>
    <property type="match status" value="1"/>
</dbReference>